<gene>
    <name evidence="2" type="ORF">E2562_021757</name>
</gene>
<comment type="caution">
    <text evidence="2">The sequence shown here is derived from an EMBL/GenBank/DDBJ whole genome shotgun (WGS) entry which is preliminary data.</text>
</comment>
<name>A0A6G1EXY7_9ORYZ</name>
<sequence length="71" mass="7485">MEAGISALGSVLTRKQKFASTELVNPSQFQRVGFNDCLVKGGGPLGPSQAVSFQYSNSFGYPLVVSNVACK</sequence>
<dbReference type="OrthoDB" id="1572689at2759"/>
<dbReference type="GO" id="GO:0001709">
    <property type="term" value="P:cell fate determination"/>
    <property type="evidence" value="ECO:0007669"/>
    <property type="project" value="TreeGrafter"/>
</dbReference>
<keyword evidence="1" id="KW-0732">Signal</keyword>
<dbReference type="EMBL" id="SPHZ02000002">
    <property type="protein sequence ID" value="KAF0929506.1"/>
    <property type="molecule type" value="Genomic_DNA"/>
</dbReference>
<keyword evidence="3" id="KW-1185">Reference proteome</keyword>
<proteinExistence type="predicted"/>
<dbReference type="Pfam" id="PF24068">
    <property type="entry name" value="TPD1_C"/>
    <property type="match status" value="1"/>
</dbReference>
<dbReference type="Proteomes" id="UP000479710">
    <property type="component" value="Unassembled WGS sequence"/>
</dbReference>
<organism evidence="2 3">
    <name type="scientific">Oryza meyeriana var. granulata</name>
    <dbReference type="NCBI Taxonomy" id="110450"/>
    <lineage>
        <taxon>Eukaryota</taxon>
        <taxon>Viridiplantae</taxon>
        <taxon>Streptophyta</taxon>
        <taxon>Embryophyta</taxon>
        <taxon>Tracheophyta</taxon>
        <taxon>Spermatophyta</taxon>
        <taxon>Magnoliopsida</taxon>
        <taxon>Liliopsida</taxon>
        <taxon>Poales</taxon>
        <taxon>Poaceae</taxon>
        <taxon>BOP clade</taxon>
        <taxon>Oryzoideae</taxon>
        <taxon>Oryzeae</taxon>
        <taxon>Oryzinae</taxon>
        <taxon>Oryza</taxon>
        <taxon>Oryza meyeriana</taxon>
    </lineage>
</organism>
<dbReference type="AlphaFoldDB" id="A0A6G1EXY7"/>
<evidence type="ECO:0000256" key="1">
    <source>
        <dbReference type="ARBA" id="ARBA00022729"/>
    </source>
</evidence>
<accession>A0A6G1EXY7</accession>
<evidence type="ECO:0000313" key="2">
    <source>
        <dbReference type="EMBL" id="KAF0929506.1"/>
    </source>
</evidence>
<protein>
    <submittedName>
        <fullName evidence="2">Uncharacterized protein</fullName>
    </submittedName>
</protein>
<evidence type="ECO:0000313" key="3">
    <source>
        <dbReference type="Proteomes" id="UP000479710"/>
    </source>
</evidence>
<dbReference type="PANTHER" id="PTHR33184:SF75">
    <property type="entry name" value="TPD1 PROTEIN HOMOLOG 1B"/>
    <property type="match status" value="1"/>
</dbReference>
<reference evidence="2 3" key="1">
    <citation type="submission" date="2019-11" db="EMBL/GenBank/DDBJ databases">
        <title>Whole genome sequence of Oryza granulata.</title>
        <authorList>
            <person name="Li W."/>
        </authorList>
    </citation>
    <scope>NUCLEOTIDE SEQUENCE [LARGE SCALE GENOMIC DNA]</scope>
    <source>
        <strain evidence="3">cv. Menghai</strain>
        <tissue evidence="2">Leaf</tissue>
    </source>
</reference>
<dbReference type="InterPro" id="IPR040361">
    <property type="entry name" value="TPD1"/>
</dbReference>
<dbReference type="PANTHER" id="PTHR33184">
    <property type="entry name" value="PROTEIN TAPETUM DETERMINANT 1-LIKE-RELATED"/>
    <property type="match status" value="1"/>
</dbReference>